<feature type="transmembrane region" description="Helical" evidence="7">
    <location>
        <begin position="97"/>
        <end position="116"/>
    </location>
</feature>
<evidence type="ECO:0000256" key="5">
    <source>
        <dbReference type="ARBA" id="ARBA00022989"/>
    </source>
</evidence>
<feature type="transmembrane region" description="Helical" evidence="7">
    <location>
        <begin position="12"/>
        <end position="32"/>
    </location>
</feature>
<dbReference type="PATRIC" id="fig|1405.8.peg.5176"/>
<feature type="transmembrane region" description="Helical" evidence="7">
    <location>
        <begin position="277"/>
        <end position="297"/>
    </location>
</feature>
<organism evidence="9 11">
    <name type="scientific">Bacillus clarus</name>
    <dbReference type="NCBI Taxonomy" id="2338372"/>
    <lineage>
        <taxon>Bacteria</taxon>
        <taxon>Bacillati</taxon>
        <taxon>Bacillota</taxon>
        <taxon>Bacilli</taxon>
        <taxon>Bacillales</taxon>
        <taxon>Bacillaceae</taxon>
        <taxon>Bacillus</taxon>
        <taxon>Bacillus cereus group</taxon>
    </lineage>
</organism>
<dbReference type="EMBL" id="QVOD01000041">
    <property type="protein sequence ID" value="RFT63953.1"/>
    <property type="molecule type" value="Genomic_DNA"/>
</dbReference>
<feature type="transmembrane region" description="Helical" evidence="7">
    <location>
        <begin position="221"/>
        <end position="240"/>
    </location>
</feature>
<comment type="similarity">
    <text evidence="2">Belongs to the EamA transporter family.</text>
</comment>
<feature type="transmembrane region" description="Helical" evidence="7">
    <location>
        <begin position="252"/>
        <end position="271"/>
    </location>
</feature>
<evidence type="ECO:0000313" key="9">
    <source>
        <dbReference type="EMBL" id="KFM99212.1"/>
    </source>
</evidence>
<dbReference type="GO" id="GO:0005886">
    <property type="term" value="C:plasma membrane"/>
    <property type="evidence" value="ECO:0007669"/>
    <property type="project" value="UniProtKB-SubCell"/>
</dbReference>
<evidence type="ECO:0000256" key="2">
    <source>
        <dbReference type="ARBA" id="ARBA00007362"/>
    </source>
</evidence>
<evidence type="ECO:0000256" key="4">
    <source>
        <dbReference type="ARBA" id="ARBA00022692"/>
    </source>
</evidence>
<gene>
    <name evidence="10" type="ORF">D0U04_23610</name>
    <name evidence="9" type="ORF">DJ93_5023</name>
</gene>
<evidence type="ECO:0000256" key="1">
    <source>
        <dbReference type="ARBA" id="ARBA00004651"/>
    </source>
</evidence>
<feature type="domain" description="EamA" evidence="8">
    <location>
        <begin position="6"/>
        <end position="139"/>
    </location>
</feature>
<feature type="transmembrane region" description="Helical" evidence="7">
    <location>
        <begin position="151"/>
        <end position="171"/>
    </location>
</feature>
<sequence length="312" mass="34431">MQNTTKAYLSALLYSFIIGFSFLFVKLALTVTSPLDTLAHRFTVAFVIATIPIIFGFVKLNISFKNILALLPLAIFYPALFFAFQAFGLVYTSSSEAGIIQAAIPIFTMILASYVLKEYTNTWQKTSVLISVIGVIYIFIMNGIGAHETSFIGVILILLSALSSAFYNVLARKMTKKFKLMDLTYTMTAIGFITFNFIAIVDHINKGTITVYFQPFTNGTFLISILYLGLLSSLLTALLLNYSLSYIEAAKISVFSNLSTLITIIAGVIFLHEQIAYYHIIGTIVIVLGVIGTNFLGEKGIIAKKKNISMNK</sequence>
<keyword evidence="5 7" id="KW-1133">Transmembrane helix</keyword>
<name>A0A090YMQ3_9BACI</name>
<dbReference type="SUPFAM" id="SSF103481">
    <property type="entry name" value="Multidrug resistance efflux transporter EmrE"/>
    <property type="match status" value="2"/>
</dbReference>
<evidence type="ECO:0000256" key="6">
    <source>
        <dbReference type="ARBA" id="ARBA00023136"/>
    </source>
</evidence>
<dbReference type="PANTHER" id="PTHR32322:SF18">
    <property type="entry name" value="S-ADENOSYLMETHIONINE_S-ADENOSYLHOMOCYSTEINE TRANSPORTER"/>
    <property type="match status" value="1"/>
</dbReference>
<feature type="transmembrane region" description="Helical" evidence="7">
    <location>
        <begin position="38"/>
        <end position="58"/>
    </location>
</feature>
<feature type="transmembrane region" description="Helical" evidence="7">
    <location>
        <begin position="128"/>
        <end position="145"/>
    </location>
</feature>
<evidence type="ECO:0000313" key="12">
    <source>
        <dbReference type="Proteomes" id="UP000264294"/>
    </source>
</evidence>
<dbReference type="AlphaFoldDB" id="A0A090YMQ3"/>
<keyword evidence="12" id="KW-1185">Reference proteome</keyword>
<keyword evidence="3" id="KW-1003">Cell membrane</keyword>
<feature type="transmembrane region" description="Helical" evidence="7">
    <location>
        <begin position="70"/>
        <end position="91"/>
    </location>
</feature>
<dbReference type="InterPro" id="IPR000620">
    <property type="entry name" value="EamA_dom"/>
</dbReference>
<evidence type="ECO:0000313" key="11">
    <source>
        <dbReference type="Proteomes" id="UP000029389"/>
    </source>
</evidence>
<accession>A0A090YMQ3</accession>
<keyword evidence="4 7" id="KW-0812">Transmembrane</keyword>
<evidence type="ECO:0000256" key="3">
    <source>
        <dbReference type="ARBA" id="ARBA00022475"/>
    </source>
</evidence>
<reference evidence="9 11" key="1">
    <citation type="submission" date="2014-04" db="EMBL/GenBank/DDBJ databases">
        <authorList>
            <person name="Bishop-Lilly K.A."/>
            <person name="Broomall S.M."/>
            <person name="Chain P.S."/>
            <person name="Chertkov O."/>
            <person name="Coyne S.R."/>
            <person name="Daligault H.E."/>
            <person name="Davenport K.W."/>
            <person name="Erkkila T."/>
            <person name="Frey K.G."/>
            <person name="Gibbons H.S."/>
            <person name="Gu W."/>
            <person name="Jaissle J."/>
            <person name="Johnson S.L."/>
            <person name="Koroleva G.I."/>
            <person name="Ladner J.T."/>
            <person name="Lo C.-C."/>
            <person name="Minogue T.D."/>
            <person name="Munk C."/>
            <person name="Palacios G.F."/>
            <person name="Redden C.L."/>
            <person name="Rosenzweig C.N."/>
            <person name="Scholz M.B."/>
            <person name="Teshima H."/>
            <person name="Xu Y."/>
        </authorList>
    </citation>
    <scope>NUCLEOTIDE SEQUENCE [LARGE SCALE GENOMIC DNA]</scope>
    <source>
        <strain evidence="9 11">BHP</strain>
    </source>
</reference>
<comment type="subcellular location">
    <subcellularLocation>
        <location evidence="1">Cell membrane</location>
        <topology evidence="1">Multi-pass membrane protein</topology>
    </subcellularLocation>
</comment>
<reference evidence="10 12" key="2">
    <citation type="submission" date="2018-08" db="EMBL/GenBank/DDBJ databases">
        <title>Bacillus clarus sp. nov. strain PS00077A.</title>
        <authorList>
            <person name="Mendez Acevedo M."/>
            <person name="Carroll L."/>
            <person name="Mukherjee M."/>
            <person name="Wiedmann M."/>
            <person name="Kovac J."/>
        </authorList>
    </citation>
    <scope>NUCLEOTIDE SEQUENCE [LARGE SCALE GENOMIC DNA]</scope>
    <source>
        <strain evidence="10 12">PS00077A</strain>
    </source>
</reference>
<evidence type="ECO:0000313" key="10">
    <source>
        <dbReference type="EMBL" id="RFT63953.1"/>
    </source>
</evidence>
<proteinExistence type="inferred from homology"/>
<dbReference type="STRING" id="1405.B7492_13920"/>
<keyword evidence="6 7" id="KW-0472">Membrane</keyword>
<dbReference type="Proteomes" id="UP000029389">
    <property type="component" value="Unassembled WGS sequence"/>
</dbReference>
<dbReference type="Gene3D" id="1.10.3730.20">
    <property type="match status" value="1"/>
</dbReference>
<dbReference type="InterPro" id="IPR050638">
    <property type="entry name" value="AA-Vitamin_Transporters"/>
</dbReference>
<comment type="caution">
    <text evidence="9">The sequence shown here is derived from an EMBL/GenBank/DDBJ whole genome shotgun (WGS) entry which is preliminary data.</text>
</comment>
<dbReference type="PANTHER" id="PTHR32322">
    <property type="entry name" value="INNER MEMBRANE TRANSPORTER"/>
    <property type="match status" value="1"/>
</dbReference>
<feature type="transmembrane region" description="Helical" evidence="7">
    <location>
        <begin position="183"/>
        <end position="201"/>
    </location>
</feature>
<dbReference type="RefSeq" id="WP_042983799.1">
    <property type="nucleotide sequence ID" value="NZ_JMQC01000008.1"/>
</dbReference>
<evidence type="ECO:0000256" key="7">
    <source>
        <dbReference type="SAM" id="Phobius"/>
    </source>
</evidence>
<dbReference type="Proteomes" id="UP000264294">
    <property type="component" value="Unassembled WGS sequence"/>
</dbReference>
<dbReference type="InterPro" id="IPR037185">
    <property type="entry name" value="EmrE-like"/>
</dbReference>
<dbReference type="Pfam" id="PF00892">
    <property type="entry name" value="EamA"/>
    <property type="match status" value="2"/>
</dbReference>
<protein>
    <submittedName>
        <fullName evidence="10">DMT family transporter</fullName>
    </submittedName>
    <submittedName>
        <fullName evidence="9">EamA-like transporter family protein</fullName>
    </submittedName>
</protein>
<dbReference type="EMBL" id="JMQC01000008">
    <property type="protein sequence ID" value="KFM99212.1"/>
    <property type="molecule type" value="Genomic_DNA"/>
</dbReference>
<evidence type="ECO:0000259" key="8">
    <source>
        <dbReference type="Pfam" id="PF00892"/>
    </source>
</evidence>
<feature type="domain" description="EamA" evidence="8">
    <location>
        <begin position="152"/>
        <end position="294"/>
    </location>
</feature>